<dbReference type="InterPro" id="IPR026902">
    <property type="entry name" value="RnfC_N"/>
</dbReference>
<dbReference type="Pfam" id="PF13375">
    <property type="entry name" value="RnfC_N"/>
    <property type="match status" value="1"/>
</dbReference>
<evidence type="ECO:0000313" key="11">
    <source>
        <dbReference type="Proteomes" id="UP000268469"/>
    </source>
</evidence>
<name>A0A660SIQ0_UNCW3</name>
<dbReference type="Gene3D" id="3.30.70.20">
    <property type="match status" value="1"/>
</dbReference>
<sequence length="430" mass="46810">MPITFIGGVHPKEAKLTSGSPIEVLPPPKTVYIPLSQHTGKPARLLVSKGDEVKLGQKIGEAQGFISANIHATVSGKVKSIGRFPHPVLGDGIAVEIENDGEDTWAFEITEHDYEKLTPQEIIDLVKEAGIVGLGGAAFPSHVKLSPPKEKPIEILILNGCECEPYLTCDHRVMLEFPEEVVKGGEIIARVVGAKRRIIAIEDNKPDAIALLKKKAADFEVIPVKTKYPEGAEKQLIYALTRREVPSGGLPMDVGCLVHNVGTAKAIYQAVRYRKPLIERVITVTGENIKEPKNLLVRIGTPAIEAINHCGGYIKPPEKLIFGGPMMGIAQYTDQVPVIKGTSGILVPAEGEIPEPGPCIRCGRCVDVCPMGLHPCIIVDYVENLKFDDAKRLGILDCIECGCCGYVCPVRRQLVHNLKFGKAEVWRKKD</sequence>
<evidence type="ECO:0000259" key="9">
    <source>
        <dbReference type="PROSITE" id="PS51379"/>
    </source>
</evidence>
<dbReference type="NCBIfam" id="NF003454">
    <property type="entry name" value="PRK05035.1"/>
    <property type="match status" value="1"/>
</dbReference>
<comment type="cofactor">
    <cofactor evidence="8">
        <name>[4Fe-4S] cluster</name>
        <dbReference type="ChEBI" id="CHEBI:49883"/>
    </cofactor>
    <text evidence="8">Binds 2 [4Fe-4S] clusters per subunit.</text>
</comment>
<keyword evidence="8" id="KW-1003">Cell membrane</keyword>
<dbReference type="InterPro" id="IPR017896">
    <property type="entry name" value="4Fe4S_Fe-S-bd"/>
</dbReference>
<keyword evidence="8" id="KW-0472">Membrane</keyword>
<dbReference type="EMBL" id="QNBE01000030">
    <property type="protein sequence ID" value="RKX70689.1"/>
    <property type="molecule type" value="Genomic_DNA"/>
</dbReference>
<feature type="binding site" evidence="8">
    <location>
        <position position="398"/>
    </location>
    <ligand>
        <name>[4Fe-4S] cluster</name>
        <dbReference type="ChEBI" id="CHEBI:49883"/>
        <label>2</label>
    </ligand>
</feature>
<feature type="binding site" evidence="8">
    <location>
        <position position="369"/>
    </location>
    <ligand>
        <name>[4Fe-4S] cluster</name>
        <dbReference type="ChEBI" id="CHEBI:49883"/>
        <label>2</label>
    </ligand>
</feature>
<evidence type="ECO:0000256" key="8">
    <source>
        <dbReference type="HAMAP-Rule" id="MF_00461"/>
    </source>
</evidence>
<dbReference type="InterPro" id="IPR010208">
    <property type="entry name" value="Ion_transpt_RnfC/RsxC"/>
</dbReference>
<dbReference type="Proteomes" id="UP000268469">
    <property type="component" value="Unassembled WGS sequence"/>
</dbReference>
<dbReference type="PANTHER" id="PTHR43034">
    <property type="entry name" value="ION-TRANSLOCATING OXIDOREDUCTASE COMPLEX SUBUNIT C"/>
    <property type="match status" value="1"/>
</dbReference>
<gene>
    <name evidence="8" type="primary">rnfC</name>
    <name evidence="10" type="ORF">DRP53_04080</name>
</gene>
<proteinExistence type="inferred from homology"/>
<keyword evidence="2 8" id="KW-0004">4Fe-4S</keyword>
<feature type="binding site" evidence="8">
    <location>
        <position position="359"/>
    </location>
    <ligand>
        <name>[4Fe-4S] cluster</name>
        <dbReference type="ChEBI" id="CHEBI:49883"/>
        <label>1</label>
    </ligand>
</feature>
<reference evidence="10 11" key="1">
    <citation type="submission" date="2018-06" db="EMBL/GenBank/DDBJ databases">
        <title>Extensive metabolic versatility and redundancy in microbially diverse, dynamic hydrothermal sediments.</title>
        <authorList>
            <person name="Dombrowski N."/>
            <person name="Teske A."/>
            <person name="Baker B.J."/>
        </authorList>
    </citation>
    <scope>NUCLEOTIDE SEQUENCE [LARGE SCALE GENOMIC DNA]</scope>
    <source>
        <strain evidence="10">B36_G15</strain>
    </source>
</reference>
<dbReference type="InterPro" id="IPR011538">
    <property type="entry name" value="Nuo51_FMN-bd"/>
</dbReference>
<feature type="binding site" evidence="8">
    <location>
        <position position="401"/>
    </location>
    <ligand>
        <name>[4Fe-4S] cluster</name>
        <dbReference type="ChEBI" id="CHEBI:49883"/>
        <label>2</label>
    </ligand>
</feature>
<dbReference type="Pfam" id="PF13237">
    <property type="entry name" value="Fer4_10"/>
    <property type="match status" value="1"/>
</dbReference>
<feature type="binding site" evidence="8">
    <location>
        <position position="362"/>
    </location>
    <ligand>
        <name>[4Fe-4S] cluster</name>
        <dbReference type="ChEBI" id="CHEBI:49883"/>
        <label>1</label>
    </ligand>
</feature>
<dbReference type="AlphaFoldDB" id="A0A660SIQ0"/>
<evidence type="ECO:0000256" key="7">
    <source>
        <dbReference type="ARBA" id="ARBA00023014"/>
    </source>
</evidence>
<dbReference type="GO" id="GO:0051539">
    <property type="term" value="F:4 iron, 4 sulfur cluster binding"/>
    <property type="evidence" value="ECO:0007669"/>
    <property type="project" value="UniProtKB-KW"/>
</dbReference>
<dbReference type="InterPro" id="IPR019554">
    <property type="entry name" value="Soluble_ligand-bd"/>
</dbReference>
<dbReference type="NCBIfam" id="TIGR01945">
    <property type="entry name" value="rnfC"/>
    <property type="match status" value="1"/>
</dbReference>
<evidence type="ECO:0000256" key="1">
    <source>
        <dbReference type="ARBA" id="ARBA00022448"/>
    </source>
</evidence>
<comment type="subunit">
    <text evidence="8">The complex is composed of six subunits: RnfA, RnfB, RnfC, RnfD, RnfE and RnfG.</text>
</comment>
<evidence type="ECO:0000256" key="5">
    <source>
        <dbReference type="ARBA" id="ARBA00022982"/>
    </source>
</evidence>
<dbReference type="EC" id="7.-.-.-" evidence="8"/>
<dbReference type="InterPro" id="IPR017900">
    <property type="entry name" value="4Fe4S_Fe_S_CS"/>
</dbReference>
<keyword evidence="3 8" id="KW-0479">Metal-binding</keyword>
<comment type="subcellular location">
    <subcellularLocation>
        <location evidence="8">Cell membrane</location>
        <topology evidence="8">Peripheral membrane protein</topology>
    </subcellularLocation>
</comment>
<keyword evidence="7 8" id="KW-0411">Iron-sulfur</keyword>
<dbReference type="SUPFAM" id="SSF46548">
    <property type="entry name" value="alpha-helical ferredoxin"/>
    <property type="match status" value="1"/>
</dbReference>
<comment type="similarity">
    <text evidence="8">Belongs to the 4Fe4S bacterial-type ferredoxin family. RnfC subfamily.</text>
</comment>
<feature type="binding site" evidence="8">
    <location>
        <position position="365"/>
    </location>
    <ligand>
        <name>[4Fe-4S] cluster</name>
        <dbReference type="ChEBI" id="CHEBI:49883"/>
        <label>1</label>
    </ligand>
</feature>
<keyword evidence="5 8" id="KW-0249">Electron transport</keyword>
<keyword evidence="6 8" id="KW-0408">Iron</keyword>
<dbReference type="InterPro" id="IPR037225">
    <property type="entry name" value="Nuo51_FMN-bd_sf"/>
</dbReference>
<accession>A0A660SIQ0</accession>
<evidence type="ECO:0000256" key="6">
    <source>
        <dbReference type="ARBA" id="ARBA00023004"/>
    </source>
</evidence>
<dbReference type="GO" id="GO:0046872">
    <property type="term" value="F:metal ion binding"/>
    <property type="evidence" value="ECO:0007669"/>
    <property type="project" value="UniProtKB-KW"/>
</dbReference>
<dbReference type="Pfam" id="PF01512">
    <property type="entry name" value="Complex1_51K"/>
    <property type="match status" value="1"/>
</dbReference>
<keyword evidence="4 8" id="KW-0677">Repeat</keyword>
<feature type="binding site" evidence="8">
    <location>
        <position position="408"/>
    </location>
    <ligand>
        <name>[4Fe-4S] cluster</name>
        <dbReference type="ChEBI" id="CHEBI:49883"/>
        <label>1</label>
    </ligand>
</feature>
<keyword evidence="1 8" id="KW-0813">Transport</keyword>
<dbReference type="HAMAP" id="MF_00461">
    <property type="entry name" value="RsxC_RnfC"/>
    <property type="match status" value="1"/>
</dbReference>
<evidence type="ECO:0000256" key="3">
    <source>
        <dbReference type="ARBA" id="ARBA00022723"/>
    </source>
</evidence>
<dbReference type="GO" id="GO:0005886">
    <property type="term" value="C:plasma membrane"/>
    <property type="evidence" value="ECO:0007669"/>
    <property type="project" value="UniProtKB-SubCell"/>
</dbReference>
<evidence type="ECO:0000256" key="2">
    <source>
        <dbReference type="ARBA" id="ARBA00022485"/>
    </source>
</evidence>
<comment type="caution">
    <text evidence="10">The sequence shown here is derived from an EMBL/GenBank/DDBJ whole genome shotgun (WGS) entry which is preliminary data.</text>
</comment>
<feature type="domain" description="4Fe-4S ferredoxin-type" evidence="9">
    <location>
        <begin position="349"/>
        <end position="372"/>
    </location>
</feature>
<dbReference type="GO" id="GO:0009055">
    <property type="term" value="F:electron transfer activity"/>
    <property type="evidence" value="ECO:0007669"/>
    <property type="project" value="InterPro"/>
</dbReference>
<organism evidence="10 11">
    <name type="scientific">candidate division WOR-3 bacterium</name>
    <dbReference type="NCBI Taxonomy" id="2052148"/>
    <lineage>
        <taxon>Bacteria</taxon>
        <taxon>Bacteria division WOR-3</taxon>
    </lineage>
</organism>
<protein>
    <recommendedName>
        <fullName evidence="8">Ion-translocating oxidoreductase complex subunit C</fullName>
        <ecNumber evidence="8">7.-.-.-</ecNumber>
    </recommendedName>
    <alternativeName>
        <fullName evidence="8">Rnf electron transport complex subunit C</fullName>
    </alternativeName>
</protein>
<dbReference type="PROSITE" id="PS51379">
    <property type="entry name" value="4FE4S_FER_2"/>
    <property type="match status" value="1"/>
</dbReference>
<keyword evidence="8" id="KW-1278">Translocase</keyword>
<dbReference type="PROSITE" id="PS00198">
    <property type="entry name" value="4FE4S_FER_1"/>
    <property type="match status" value="2"/>
</dbReference>
<evidence type="ECO:0000313" key="10">
    <source>
        <dbReference type="EMBL" id="RKX70689.1"/>
    </source>
</evidence>
<dbReference type="Gene3D" id="3.40.50.11540">
    <property type="entry name" value="NADH-ubiquinone oxidoreductase 51kDa subunit"/>
    <property type="match status" value="1"/>
</dbReference>
<dbReference type="SUPFAM" id="SSF142019">
    <property type="entry name" value="Nqo1 FMN-binding domain-like"/>
    <property type="match status" value="1"/>
</dbReference>
<comment type="function">
    <text evidence="8">Part of a membrane-bound complex that couples electron transfer with translocation of ions across the membrane.</text>
</comment>
<dbReference type="Pfam" id="PF10531">
    <property type="entry name" value="SLBB"/>
    <property type="match status" value="1"/>
</dbReference>
<dbReference type="PANTHER" id="PTHR43034:SF2">
    <property type="entry name" value="ION-TRANSLOCATING OXIDOREDUCTASE COMPLEX SUBUNIT C"/>
    <property type="match status" value="1"/>
</dbReference>
<feature type="binding site" evidence="8">
    <location>
        <position position="404"/>
    </location>
    <ligand>
        <name>[4Fe-4S] cluster</name>
        <dbReference type="ChEBI" id="CHEBI:49883"/>
        <label>2</label>
    </ligand>
</feature>
<evidence type="ECO:0000256" key="4">
    <source>
        <dbReference type="ARBA" id="ARBA00022737"/>
    </source>
</evidence>
<dbReference type="GO" id="GO:0022900">
    <property type="term" value="P:electron transport chain"/>
    <property type="evidence" value="ECO:0007669"/>
    <property type="project" value="UniProtKB-UniRule"/>
</dbReference>